<gene>
    <name evidence="1" type="ORF">N4264_05240</name>
</gene>
<dbReference type="Pfam" id="PF06041">
    <property type="entry name" value="DUF924"/>
    <property type="match status" value="1"/>
</dbReference>
<sequence>MTDTTIDAILGFWFLPAEGESQDAVSRRWFRSDAGFDEAIRDRFAEHVTAARQGLRADWAAEPRGWLALLLVLDQFPRNIYRGTALAFAGDSLAQRVALSGIDKGWDLALPPVQRVFAYLPLEHAEDGGLQARSVEAFTALLADAPPAERSQFEGFLDYARRHADVIHRFGRFPHRNRALGRADTAAEEAYLRDGGGF</sequence>
<protein>
    <submittedName>
        <fullName evidence="1">DUF924 domain-containing protein</fullName>
    </submittedName>
</protein>
<proteinExistence type="predicted"/>
<accession>A0ABY6BML6</accession>
<dbReference type="Proteomes" id="UP001064632">
    <property type="component" value="Chromosome"/>
</dbReference>
<dbReference type="InterPro" id="IPR010323">
    <property type="entry name" value="DUF924"/>
</dbReference>
<organism evidence="1 2">
    <name type="scientific">Tahibacter amnicola</name>
    <dbReference type="NCBI Taxonomy" id="2976241"/>
    <lineage>
        <taxon>Bacteria</taxon>
        <taxon>Pseudomonadati</taxon>
        <taxon>Pseudomonadota</taxon>
        <taxon>Gammaproteobacteria</taxon>
        <taxon>Lysobacterales</taxon>
        <taxon>Rhodanobacteraceae</taxon>
        <taxon>Tahibacter</taxon>
    </lineage>
</organism>
<evidence type="ECO:0000313" key="1">
    <source>
        <dbReference type="EMBL" id="UXI69057.1"/>
    </source>
</evidence>
<dbReference type="SUPFAM" id="SSF48452">
    <property type="entry name" value="TPR-like"/>
    <property type="match status" value="1"/>
</dbReference>
<name>A0ABY6BML6_9GAMM</name>
<dbReference type="Gene3D" id="1.25.40.10">
    <property type="entry name" value="Tetratricopeptide repeat domain"/>
    <property type="match status" value="1"/>
</dbReference>
<reference evidence="1" key="1">
    <citation type="submission" date="2022-09" db="EMBL/GenBank/DDBJ databases">
        <title>Tahibacter sp. nov., isolated from a fresh water.</title>
        <authorList>
            <person name="Baek J.H."/>
            <person name="Lee J.K."/>
            <person name="Kim J.M."/>
            <person name="Jeon C.O."/>
        </authorList>
    </citation>
    <scope>NUCLEOTIDE SEQUENCE</scope>
    <source>
        <strain evidence="1">W38</strain>
    </source>
</reference>
<keyword evidence="2" id="KW-1185">Reference proteome</keyword>
<evidence type="ECO:0000313" key="2">
    <source>
        <dbReference type="Proteomes" id="UP001064632"/>
    </source>
</evidence>
<dbReference type="Gene3D" id="1.20.58.320">
    <property type="entry name" value="TPR-like"/>
    <property type="match status" value="1"/>
</dbReference>
<dbReference type="InterPro" id="IPR011990">
    <property type="entry name" value="TPR-like_helical_dom_sf"/>
</dbReference>
<dbReference type="RefSeq" id="WP_261696015.1">
    <property type="nucleotide sequence ID" value="NZ_CP104694.1"/>
</dbReference>
<dbReference type="EMBL" id="CP104694">
    <property type="protein sequence ID" value="UXI69057.1"/>
    <property type="molecule type" value="Genomic_DNA"/>
</dbReference>